<name>A0AC35TP40_9BILA</name>
<dbReference type="Proteomes" id="UP000095286">
    <property type="component" value="Unplaced"/>
</dbReference>
<protein>
    <submittedName>
        <fullName evidence="2">CRAL-TRIO domain-containing protein</fullName>
    </submittedName>
</protein>
<proteinExistence type="predicted"/>
<organism evidence="1 2">
    <name type="scientific">Rhabditophanes sp. KR3021</name>
    <dbReference type="NCBI Taxonomy" id="114890"/>
    <lineage>
        <taxon>Eukaryota</taxon>
        <taxon>Metazoa</taxon>
        <taxon>Ecdysozoa</taxon>
        <taxon>Nematoda</taxon>
        <taxon>Chromadorea</taxon>
        <taxon>Rhabditida</taxon>
        <taxon>Tylenchina</taxon>
        <taxon>Panagrolaimomorpha</taxon>
        <taxon>Strongyloidoidea</taxon>
        <taxon>Alloionematidae</taxon>
        <taxon>Rhabditophanes</taxon>
    </lineage>
</organism>
<reference evidence="2" key="1">
    <citation type="submission" date="2016-11" db="UniProtKB">
        <authorList>
            <consortium name="WormBaseParasite"/>
        </authorList>
    </citation>
    <scope>IDENTIFICATION</scope>
    <source>
        <strain evidence="2">KR3021</strain>
    </source>
</reference>
<evidence type="ECO:0000313" key="2">
    <source>
        <dbReference type="WBParaSite" id="RSKR_0000261100.1"/>
    </source>
</evidence>
<sequence>MPPNKHEVLDDVHVAEGANFMKPIPFTADIIEKASELLVQFDSFLPEDLKTTFFLARWVRMYQGDVENIEIKLKEYIRHRAAFKYDDVDLVGAIEKLEFVDKVFSKFAISKLDQTNMSGDVVVFLQKMEGSDIKEIIKTMPFSNVLNAYFVMQETMQRAMHKHEKETGRQACASIILDLHGINLSDFINPLGAPSKLARLVVKIWSEYFSETTSRLYLVRSPGLISLMWQVAKYILDAKTQKQVVFVDKFDHLKAFFNENAIPVKWGGARQDNSSHSEDKDECFNKIQSITPSMYYDSNEIFIQNGFAKIPALHNLSIKNKEIESIEVEGKVGQKIIWHYYTNSELVFDVIYENNENVPIIPGTFGTCLKVPEQGVIEVNKNGTYCFRWSNINGGWLSAKVQYVILLK</sequence>
<accession>A0AC35TP40</accession>
<dbReference type="WBParaSite" id="RSKR_0000261100.1">
    <property type="protein sequence ID" value="RSKR_0000261100.1"/>
    <property type="gene ID" value="RSKR_0000261100"/>
</dbReference>
<evidence type="ECO:0000313" key="1">
    <source>
        <dbReference type="Proteomes" id="UP000095286"/>
    </source>
</evidence>